<keyword evidence="2" id="KW-1185">Reference proteome</keyword>
<sequence>MLKQFEAKGLKVIILDINPPAHKMGLLHPSLGARTSFYKLDLSQEDDIKKVADRIKEHATRPSLSATPVLAISSRFSL</sequence>
<organism evidence="1 2">
    <name type="scientific">Fusarium gaditjirri</name>
    <dbReference type="NCBI Taxonomy" id="282569"/>
    <lineage>
        <taxon>Eukaryota</taxon>
        <taxon>Fungi</taxon>
        <taxon>Dikarya</taxon>
        <taxon>Ascomycota</taxon>
        <taxon>Pezizomycotina</taxon>
        <taxon>Sordariomycetes</taxon>
        <taxon>Hypocreomycetidae</taxon>
        <taxon>Hypocreales</taxon>
        <taxon>Nectriaceae</taxon>
        <taxon>Fusarium</taxon>
        <taxon>Fusarium nisikadoi species complex</taxon>
    </lineage>
</organism>
<dbReference type="InterPro" id="IPR036291">
    <property type="entry name" value="NAD(P)-bd_dom_sf"/>
</dbReference>
<name>A0A8H4T7K5_9HYPO</name>
<accession>A0A8H4T7K5</accession>
<dbReference type="AlphaFoldDB" id="A0A8H4T7K5"/>
<evidence type="ECO:0000313" key="1">
    <source>
        <dbReference type="EMBL" id="KAF4952753.1"/>
    </source>
</evidence>
<dbReference type="SUPFAM" id="SSF51735">
    <property type="entry name" value="NAD(P)-binding Rossmann-fold domains"/>
    <property type="match status" value="1"/>
</dbReference>
<dbReference type="OrthoDB" id="10253736at2759"/>
<comment type="caution">
    <text evidence="1">The sequence shown here is derived from an EMBL/GenBank/DDBJ whole genome shotgun (WGS) entry which is preliminary data.</text>
</comment>
<evidence type="ECO:0000313" key="2">
    <source>
        <dbReference type="Proteomes" id="UP000604273"/>
    </source>
</evidence>
<proteinExistence type="predicted"/>
<dbReference type="Gene3D" id="3.40.50.720">
    <property type="entry name" value="NAD(P)-binding Rossmann-like Domain"/>
    <property type="match status" value="1"/>
</dbReference>
<reference evidence="1" key="1">
    <citation type="journal article" date="2020" name="BMC Genomics">
        <title>Correction to: Identification and distribution of gene clusters required for synthesis of sphingolipid metabolism inhibitors in diverse species of the filamentous fungus Fusarium.</title>
        <authorList>
            <person name="Kim H.S."/>
            <person name="Lohmar J.M."/>
            <person name="Busman M."/>
            <person name="Brown D.W."/>
            <person name="Naumann T.A."/>
            <person name="Divon H.H."/>
            <person name="Lysoe E."/>
            <person name="Uhlig S."/>
            <person name="Proctor R.H."/>
        </authorList>
    </citation>
    <scope>NUCLEOTIDE SEQUENCE</scope>
    <source>
        <strain evidence="1">NRRL 45417</strain>
    </source>
</reference>
<gene>
    <name evidence="1" type="ORF">FGADI_6506</name>
</gene>
<dbReference type="Proteomes" id="UP000604273">
    <property type="component" value="Unassembled WGS sequence"/>
</dbReference>
<reference evidence="1" key="2">
    <citation type="submission" date="2020-05" db="EMBL/GenBank/DDBJ databases">
        <authorList>
            <person name="Kim H.-S."/>
            <person name="Proctor R.H."/>
            <person name="Brown D.W."/>
        </authorList>
    </citation>
    <scope>NUCLEOTIDE SEQUENCE</scope>
    <source>
        <strain evidence="1">NRRL 45417</strain>
    </source>
</reference>
<protein>
    <submittedName>
        <fullName evidence="1">Uncharacterized protein</fullName>
    </submittedName>
</protein>
<dbReference type="EMBL" id="JABFAI010000151">
    <property type="protein sequence ID" value="KAF4952753.1"/>
    <property type="molecule type" value="Genomic_DNA"/>
</dbReference>